<accession>A0A183C1D9</accession>
<dbReference type="GO" id="GO:0016020">
    <property type="term" value="C:membrane"/>
    <property type="evidence" value="ECO:0007669"/>
    <property type="project" value="UniProtKB-SubCell"/>
</dbReference>
<sequence>MLAHKVWHRQFRIGNILAMTKLLAQCQDTKQIFESAKDGVVLLSFGSAVEMEDSDERAVSVKNIVVDVFKQYPQMNFIIKWGKRPPTGTVEQYNKLSENVYAKSWLEQAAILGGGLKLFITHGGLNSINEAVKFGVPIILFPFFGDQYNNAEALAAREVAKVLDIRSETLKKDFAEALNEMFNKYSAYKQRMNELSKKMNSVEPAKEFVEKFRQLRKSL</sequence>
<evidence type="ECO:0000256" key="6">
    <source>
        <dbReference type="RuleBase" id="RU362059"/>
    </source>
</evidence>
<comment type="catalytic activity">
    <reaction evidence="4 6">
        <text>glucuronate acceptor + UDP-alpha-D-glucuronate = acceptor beta-D-glucuronoside + UDP + H(+)</text>
        <dbReference type="Rhea" id="RHEA:21032"/>
        <dbReference type="ChEBI" id="CHEBI:15378"/>
        <dbReference type="ChEBI" id="CHEBI:58052"/>
        <dbReference type="ChEBI" id="CHEBI:58223"/>
        <dbReference type="ChEBI" id="CHEBI:132367"/>
        <dbReference type="ChEBI" id="CHEBI:132368"/>
        <dbReference type="EC" id="2.4.1.17"/>
    </reaction>
</comment>
<evidence type="ECO:0000256" key="1">
    <source>
        <dbReference type="ARBA" id="ARBA00009995"/>
    </source>
</evidence>
<dbReference type="AlphaFoldDB" id="A0A183C1D9"/>
<dbReference type="WBParaSite" id="GPLIN_000668200">
    <property type="protein sequence ID" value="GPLIN_000668200"/>
    <property type="gene ID" value="GPLIN_000668200"/>
</dbReference>
<dbReference type="CDD" id="cd03784">
    <property type="entry name" value="GT1_Gtf-like"/>
    <property type="match status" value="1"/>
</dbReference>
<evidence type="ECO:0000313" key="7">
    <source>
        <dbReference type="Proteomes" id="UP000050741"/>
    </source>
</evidence>
<keyword evidence="2 5" id="KW-0328">Glycosyltransferase</keyword>
<dbReference type="InterPro" id="IPR050271">
    <property type="entry name" value="UDP-glycosyltransferase"/>
</dbReference>
<dbReference type="PANTHER" id="PTHR48043">
    <property type="entry name" value="EG:EG0003.4 PROTEIN-RELATED"/>
    <property type="match status" value="1"/>
</dbReference>
<evidence type="ECO:0000256" key="2">
    <source>
        <dbReference type="ARBA" id="ARBA00022676"/>
    </source>
</evidence>
<comment type="subcellular location">
    <subcellularLocation>
        <location evidence="6">Membrane</location>
        <topology evidence="6">Single-pass membrane protein</topology>
    </subcellularLocation>
</comment>
<proteinExistence type="inferred from homology"/>
<dbReference type="Proteomes" id="UP000050741">
    <property type="component" value="Unassembled WGS sequence"/>
</dbReference>
<dbReference type="InterPro" id="IPR002213">
    <property type="entry name" value="UDP_glucos_trans"/>
</dbReference>
<dbReference type="Gene3D" id="3.40.50.2000">
    <property type="entry name" value="Glycogen Phosphorylase B"/>
    <property type="match status" value="1"/>
</dbReference>
<dbReference type="SUPFAM" id="SSF53756">
    <property type="entry name" value="UDP-Glycosyltransferase/glycogen phosphorylase"/>
    <property type="match status" value="1"/>
</dbReference>
<keyword evidence="3 5" id="KW-0808">Transferase</keyword>
<reference evidence="7" key="1">
    <citation type="submission" date="2014-05" db="EMBL/GenBank/DDBJ databases">
        <title>The genome and life-stage specific transcriptomes of Globodera pallida elucidate key aspects of plant parasitism by a cyst nematode.</title>
        <authorList>
            <person name="Cotton J.A."/>
            <person name="Lilley C.J."/>
            <person name="Jones L.M."/>
            <person name="Kikuchi T."/>
            <person name="Reid A.J."/>
            <person name="Thorpe P."/>
            <person name="Tsai I.J."/>
            <person name="Beasley H."/>
            <person name="Blok V."/>
            <person name="Cock P.J.A."/>
            <person name="Van den Akker S.E."/>
            <person name="Holroyd N."/>
            <person name="Hunt M."/>
            <person name="Mantelin S."/>
            <person name="Naghra H."/>
            <person name="Pain A."/>
            <person name="Palomares-Rius J.E."/>
            <person name="Zarowiecki M."/>
            <person name="Berriman M."/>
            <person name="Jones J.T."/>
            <person name="Urwin P.E."/>
        </authorList>
    </citation>
    <scope>NUCLEOTIDE SEQUENCE [LARGE SCALE GENOMIC DNA]</scope>
    <source>
        <strain evidence="7">Lindley</strain>
    </source>
</reference>
<dbReference type="InterPro" id="IPR035595">
    <property type="entry name" value="UDP_glycos_trans_CS"/>
</dbReference>
<protein>
    <recommendedName>
        <fullName evidence="6">UDP-glucuronosyltransferase</fullName>
        <ecNumber evidence="6">2.4.1.17</ecNumber>
    </recommendedName>
</protein>
<name>A0A183C1D9_GLOPA</name>
<dbReference type="PANTHER" id="PTHR48043:SF145">
    <property type="entry name" value="FI06409P-RELATED"/>
    <property type="match status" value="1"/>
</dbReference>
<dbReference type="Pfam" id="PF00201">
    <property type="entry name" value="UDPGT"/>
    <property type="match status" value="1"/>
</dbReference>
<dbReference type="PROSITE" id="PS00375">
    <property type="entry name" value="UDPGT"/>
    <property type="match status" value="1"/>
</dbReference>
<keyword evidence="7" id="KW-1185">Reference proteome</keyword>
<dbReference type="GO" id="GO:0015020">
    <property type="term" value="F:glucuronosyltransferase activity"/>
    <property type="evidence" value="ECO:0007669"/>
    <property type="project" value="UniProtKB-EC"/>
</dbReference>
<organism evidence="7 8">
    <name type="scientific">Globodera pallida</name>
    <name type="common">Potato cyst nematode worm</name>
    <name type="synonym">Heterodera pallida</name>
    <dbReference type="NCBI Taxonomy" id="36090"/>
    <lineage>
        <taxon>Eukaryota</taxon>
        <taxon>Metazoa</taxon>
        <taxon>Ecdysozoa</taxon>
        <taxon>Nematoda</taxon>
        <taxon>Chromadorea</taxon>
        <taxon>Rhabditida</taxon>
        <taxon>Tylenchina</taxon>
        <taxon>Tylenchomorpha</taxon>
        <taxon>Tylenchoidea</taxon>
        <taxon>Heteroderidae</taxon>
        <taxon>Heteroderinae</taxon>
        <taxon>Globodera</taxon>
    </lineage>
</organism>
<reference evidence="8" key="2">
    <citation type="submission" date="2016-06" db="UniProtKB">
        <authorList>
            <consortium name="WormBaseParasite"/>
        </authorList>
    </citation>
    <scope>IDENTIFICATION</scope>
</reference>
<evidence type="ECO:0000256" key="4">
    <source>
        <dbReference type="ARBA" id="ARBA00047475"/>
    </source>
</evidence>
<evidence type="ECO:0000256" key="3">
    <source>
        <dbReference type="ARBA" id="ARBA00022679"/>
    </source>
</evidence>
<dbReference type="EC" id="2.4.1.17" evidence="6"/>
<evidence type="ECO:0000256" key="5">
    <source>
        <dbReference type="RuleBase" id="RU003718"/>
    </source>
</evidence>
<evidence type="ECO:0000313" key="8">
    <source>
        <dbReference type="WBParaSite" id="GPLIN_000668200"/>
    </source>
</evidence>
<comment type="similarity">
    <text evidence="1 5">Belongs to the UDP-glycosyltransferase family.</text>
</comment>